<dbReference type="AlphaFoldDB" id="A0A0B2JVQ4"/>
<gene>
    <name evidence="5" type="ORF">NZ47_04855</name>
</gene>
<dbReference type="GO" id="GO:0051539">
    <property type="term" value="F:4 iron, 4 sulfur cluster binding"/>
    <property type="evidence" value="ECO:0007669"/>
    <property type="project" value="UniProtKB-UniRule"/>
</dbReference>
<dbReference type="InterPro" id="IPR010723">
    <property type="entry name" value="HemN_C"/>
</dbReference>
<dbReference type="InterPro" id="IPR004559">
    <property type="entry name" value="HemW-like"/>
</dbReference>
<dbReference type="SMART" id="SM00729">
    <property type="entry name" value="Elp3"/>
    <property type="match status" value="1"/>
</dbReference>
<dbReference type="InterPro" id="IPR007197">
    <property type="entry name" value="rSAM"/>
</dbReference>
<keyword evidence="3" id="KW-0408">Iron</keyword>
<dbReference type="GO" id="GO:0046872">
    <property type="term" value="F:metal ion binding"/>
    <property type="evidence" value="ECO:0007669"/>
    <property type="project" value="UniProtKB-UniRule"/>
</dbReference>
<dbReference type="PANTHER" id="PTHR13932:SF5">
    <property type="entry name" value="RADICAL S-ADENOSYL METHIONINE DOMAIN-CONTAINING PROTEIN 1, MITOCHONDRIAL"/>
    <property type="match status" value="1"/>
</dbReference>
<dbReference type="GO" id="GO:0004109">
    <property type="term" value="F:coproporphyrinogen oxidase activity"/>
    <property type="evidence" value="ECO:0007669"/>
    <property type="project" value="InterPro"/>
</dbReference>
<dbReference type="GO" id="GO:0006779">
    <property type="term" value="P:porphyrin-containing compound biosynthetic process"/>
    <property type="evidence" value="ECO:0007669"/>
    <property type="project" value="InterPro"/>
</dbReference>
<dbReference type="SFLD" id="SFLDS00029">
    <property type="entry name" value="Radical_SAM"/>
    <property type="match status" value="1"/>
</dbReference>
<dbReference type="Gene3D" id="3.80.30.20">
    <property type="entry name" value="tm_1862 like domain"/>
    <property type="match status" value="1"/>
</dbReference>
<dbReference type="SUPFAM" id="SSF102114">
    <property type="entry name" value="Radical SAM enzymes"/>
    <property type="match status" value="1"/>
</dbReference>
<keyword evidence="3" id="KW-0949">S-adenosyl-L-methionine</keyword>
<organism evidence="5 6">
    <name type="scientific">Anaerovibrio lipolyticus</name>
    <dbReference type="NCBI Taxonomy" id="82374"/>
    <lineage>
        <taxon>Bacteria</taxon>
        <taxon>Bacillati</taxon>
        <taxon>Bacillota</taxon>
        <taxon>Negativicutes</taxon>
        <taxon>Selenomonadales</taxon>
        <taxon>Selenomonadaceae</taxon>
        <taxon>Anaerovibrio</taxon>
    </lineage>
</organism>
<dbReference type="InterPro" id="IPR023404">
    <property type="entry name" value="rSAM_horseshoe"/>
</dbReference>
<dbReference type="InterPro" id="IPR034505">
    <property type="entry name" value="Coproporphyrinogen-III_oxidase"/>
</dbReference>
<comment type="function">
    <text evidence="3">Probably acts as a heme chaperone, transferring heme to an unknown acceptor. Binds one molecule of heme per monomer, possibly covalently. Binds 1 [4Fe-4S] cluster. The cluster is coordinated with 3 cysteines and an exchangeable S-adenosyl-L-methionine.</text>
</comment>
<comment type="subcellular location">
    <subcellularLocation>
        <location evidence="3">Cytoplasm</location>
    </subcellularLocation>
</comment>
<dbReference type="CDD" id="cd01335">
    <property type="entry name" value="Radical_SAM"/>
    <property type="match status" value="1"/>
</dbReference>
<dbReference type="Pfam" id="PF04055">
    <property type="entry name" value="Radical_SAM"/>
    <property type="match status" value="1"/>
</dbReference>
<proteinExistence type="inferred from homology"/>
<dbReference type="GO" id="GO:0005737">
    <property type="term" value="C:cytoplasm"/>
    <property type="evidence" value="ECO:0007669"/>
    <property type="project" value="UniProtKB-SubCell"/>
</dbReference>
<dbReference type="SFLD" id="SFLDF00288">
    <property type="entry name" value="HemN-like__clustered_with_nucl"/>
    <property type="match status" value="1"/>
</dbReference>
<reference evidence="5 6" key="1">
    <citation type="journal article" date="2013" name="PLoS ONE">
        <title>Identification and characterization of three novel lipases belonging to families II and V from Anaerovibrio lipolyticus 5ST.</title>
        <authorList>
            <person name="Prive F."/>
            <person name="Kaderbhai N.N."/>
            <person name="Girdwood S."/>
            <person name="Worgan H.J."/>
            <person name="Pinloche E."/>
            <person name="Scollan N.D."/>
            <person name="Huws S.A."/>
            <person name="Newbold C.J."/>
        </authorList>
    </citation>
    <scope>NUCLEOTIDE SEQUENCE [LARGE SCALE GENOMIC DNA]</scope>
    <source>
        <strain evidence="5 6">5S</strain>
    </source>
</reference>
<dbReference type="EMBL" id="JSCE01000094">
    <property type="protein sequence ID" value="KHM52430.1"/>
    <property type="molecule type" value="Genomic_DNA"/>
</dbReference>
<evidence type="ECO:0000259" key="4">
    <source>
        <dbReference type="PROSITE" id="PS51918"/>
    </source>
</evidence>
<dbReference type="RefSeq" id="WP_039207057.1">
    <property type="nucleotide sequence ID" value="NZ_JSCE01000094.1"/>
</dbReference>
<protein>
    <recommendedName>
        <fullName evidence="2 3">Heme chaperone HemW</fullName>
    </recommendedName>
</protein>
<sequence length="383" mass="43620">MTTDFGVYIHIPFCKQKCFYCDFPSFAGREKYIDEYLNSLHHEMELGAERIAEKGKLTPHTIYIGGGTPSHLNLSQMKILFKSIHANMQVKNVAEFTMEANPCTIDEEKLHLMKSNGINRISIGVQSFDDGCLQRIGRIHKSSMAIEKVRLAQKAGFDNISIDLMYGLPGQTLDMLKKSLDKAMELGIQHISVYGLQLEEGTVLAKQQEMGRLELPDDEAVEEMYDYLVEYLPAHGFNRYEISNYALGEYHSRHNTLYWQDVPYLGFGSGAHSYWQGNRYENPVDIGEYIKATAEGKFLHIVEEAVSEKAHMEEFCFLGLRMTKGINKEKFMEIFNRDIYEVFGDTIKEMTAKGLLQENDGALSLTPMGMKYGNIVFGAFIIE</sequence>
<dbReference type="PROSITE" id="PS51918">
    <property type="entry name" value="RADICAL_SAM"/>
    <property type="match status" value="1"/>
</dbReference>
<evidence type="ECO:0000256" key="1">
    <source>
        <dbReference type="ARBA" id="ARBA00006100"/>
    </source>
</evidence>
<comment type="caution">
    <text evidence="5">The sequence shown here is derived from an EMBL/GenBank/DDBJ whole genome shotgun (WGS) entry which is preliminary data.</text>
</comment>
<evidence type="ECO:0000256" key="3">
    <source>
        <dbReference type="RuleBase" id="RU364116"/>
    </source>
</evidence>
<keyword evidence="6" id="KW-1185">Reference proteome</keyword>
<feature type="domain" description="Radical SAM core" evidence="4">
    <location>
        <begin position="1"/>
        <end position="238"/>
    </location>
</feature>
<comment type="similarity">
    <text evidence="1">Belongs to the anaerobic coproporphyrinogen-III oxidase family. HemW subfamily.</text>
</comment>
<keyword evidence="3" id="KW-0143">Chaperone</keyword>
<keyword evidence="3" id="KW-0349">Heme</keyword>
<dbReference type="SFLD" id="SFLDG01065">
    <property type="entry name" value="anaerobic_coproporphyrinogen-I"/>
    <property type="match status" value="1"/>
</dbReference>
<dbReference type="InterPro" id="IPR006638">
    <property type="entry name" value="Elp3/MiaA/NifB-like_rSAM"/>
</dbReference>
<dbReference type="SFLD" id="SFLDG01082">
    <property type="entry name" value="B12-binding_domain_containing"/>
    <property type="match status" value="1"/>
</dbReference>
<accession>A0A0B2JVQ4</accession>
<dbReference type="eggNOG" id="COG0635">
    <property type="taxonomic scope" value="Bacteria"/>
</dbReference>
<keyword evidence="3" id="KW-0004">4Fe-4S</keyword>
<keyword evidence="3" id="KW-0963">Cytoplasm</keyword>
<dbReference type="Proteomes" id="UP000030993">
    <property type="component" value="Unassembled WGS sequence"/>
</dbReference>
<dbReference type="InterPro" id="IPR058240">
    <property type="entry name" value="rSAM_sf"/>
</dbReference>
<evidence type="ECO:0000313" key="5">
    <source>
        <dbReference type="EMBL" id="KHM52430.1"/>
    </source>
</evidence>
<feature type="non-terminal residue" evidence="5">
    <location>
        <position position="383"/>
    </location>
</feature>
<evidence type="ECO:0000313" key="6">
    <source>
        <dbReference type="Proteomes" id="UP000030993"/>
    </source>
</evidence>
<name>A0A0B2JVQ4_9FIRM</name>
<keyword evidence="3" id="KW-0411">Iron-sulfur</keyword>
<evidence type="ECO:0000256" key="2">
    <source>
        <dbReference type="ARBA" id="ARBA00017228"/>
    </source>
</evidence>
<dbReference type="PANTHER" id="PTHR13932">
    <property type="entry name" value="COPROPORPHYRINIGEN III OXIDASE"/>
    <property type="match status" value="1"/>
</dbReference>
<dbReference type="STRING" id="82374.NZ47_04855"/>
<dbReference type="SFLD" id="SFLDF00562">
    <property type="entry name" value="HemN-like__clustered_with_heat"/>
    <property type="match status" value="1"/>
</dbReference>
<dbReference type="NCBIfam" id="TIGR00539">
    <property type="entry name" value="hemN_rel"/>
    <property type="match status" value="1"/>
</dbReference>
<keyword evidence="3" id="KW-0479">Metal-binding</keyword>
<dbReference type="Pfam" id="PF06969">
    <property type="entry name" value="HemN_C"/>
    <property type="match status" value="1"/>
</dbReference>